<name>A0A1T4N360_PORCN</name>
<evidence type="ECO:0000313" key="2">
    <source>
        <dbReference type="EMBL" id="SJZ73497.1"/>
    </source>
</evidence>
<protein>
    <recommendedName>
        <fullName evidence="4">PorV/PorQ family protein</fullName>
    </recommendedName>
</protein>
<gene>
    <name evidence="2" type="ORF">SAMN02745205_01757</name>
</gene>
<dbReference type="EMBL" id="FUWL01000017">
    <property type="protein sequence ID" value="SJZ73497.1"/>
    <property type="molecule type" value="Genomic_DNA"/>
</dbReference>
<accession>A0A1T4N360</accession>
<keyword evidence="1" id="KW-0732">Signal</keyword>
<organism evidence="2 3">
    <name type="scientific">Porphyromonas cangingivalis</name>
    <dbReference type="NCBI Taxonomy" id="36874"/>
    <lineage>
        <taxon>Bacteria</taxon>
        <taxon>Pseudomonadati</taxon>
        <taxon>Bacteroidota</taxon>
        <taxon>Bacteroidia</taxon>
        <taxon>Bacteroidales</taxon>
        <taxon>Porphyromonadaceae</taxon>
        <taxon>Porphyromonas</taxon>
    </lineage>
</organism>
<reference evidence="2 3" key="1">
    <citation type="submission" date="2017-02" db="EMBL/GenBank/DDBJ databases">
        <authorList>
            <person name="Peterson S.W."/>
        </authorList>
    </citation>
    <scope>NUCLEOTIDE SEQUENCE [LARGE SCALE GENOMIC DNA]</scope>
    <source>
        <strain evidence="2 3">ATCC 700135</strain>
    </source>
</reference>
<feature type="signal peptide" evidence="1">
    <location>
        <begin position="1"/>
        <end position="23"/>
    </location>
</feature>
<evidence type="ECO:0000256" key="1">
    <source>
        <dbReference type="SAM" id="SignalP"/>
    </source>
</evidence>
<proteinExistence type="predicted"/>
<dbReference type="AlphaFoldDB" id="A0A1T4N360"/>
<evidence type="ECO:0008006" key="4">
    <source>
        <dbReference type="Google" id="ProtNLM"/>
    </source>
</evidence>
<dbReference type="NCBIfam" id="NF033709">
    <property type="entry name" value="PorV_fam"/>
    <property type="match status" value="1"/>
</dbReference>
<dbReference type="OrthoDB" id="1013710at2"/>
<dbReference type="Proteomes" id="UP000189956">
    <property type="component" value="Unassembled WGS sequence"/>
</dbReference>
<evidence type="ECO:0000313" key="3">
    <source>
        <dbReference type="Proteomes" id="UP000189956"/>
    </source>
</evidence>
<dbReference type="RefSeq" id="WP_025838273.1">
    <property type="nucleotide sequence ID" value="NZ_FUWL01000017.1"/>
</dbReference>
<sequence>MKRYSICATLLTLILGTTLSVSAQNNTLPILDITPSARALAMGSHTVGLSKGMYIYTNPASFFYNSIGNFNVSYTGQLHSSLEGAGRLQYHALGAGYKTGRHAFLAGLRYMGGLEYNLDDGTTLSPGWFTTDLTYAAKIWHGLVTSVGASFIRSKYDTSAMTVGCNASLHYGDQIAWVGRSWDYTVGASVVGVGLPLNYGDDRPKVDIPIRTDIGGEIATDIATDHRLSMAMATQLYVFPTQTQSVSVSGGMEYSFRRLCFVRGGYTHGQNDYRVASAGIGVSYRSFSIDATYHKILIEGGIGALTISIGHSF</sequence>
<feature type="chain" id="PRO_5010546467" description="PorV/PorQ family protein" evidence="1">
    <location>
        <begin position="24"/>
        <end position="313"/>
    </location>
</feature>